<name>A0A1W2A121_9SPHI</name>
<feature type="signal peptide" evidence="1">
    <location>
        <begin position="1"/>
        <end position="20"/>
    </location>
</feature>
<dbReference type="OrthoDB" id="9852644at2"/>
<dbReference type="RefSeq" id="WP_084237402.1">
    <property type="nucleotide sequence ID" value="NZ_FWXT01000001.1"/>
</dbReference>
<keyword evidence="1" id="KW-0732">Signal</keyword>
<gene>
    <name evidence="2" type="ORF">SAMN04488524_1135</name>
</gene>
<evidence type="ECO:0000313" key="3">
    <source>
        <dbReference type="Proteomes" id="UP000192756"/>
    </source>
</evidence>
<keyword evidence="3" id="KW-1185">Reference proteome</keyword>
<feature type="chain" id="PRO_5013071529" evidence="1">
    <location>
        <begin position="21"/>
        <end position="88"/>
    </location>
</feature>
<protein>
    <submittedName>
        <fullName evidence="2">Uncharacterized protein</fullName>
    </submittedName>
</protein>
<evidence type="ECO:0000256" key="1">
    <source>
        <dbReference type="SAM" id="SignalP"/>
    </source>
</evidence>
<dbReference type="Proteomes" id="UP000192756">
    <property type="component" value="Unassembled WGS sequence"/>
</dbReference>
<organism evidence="2 3">
    <name type="scientific">Pedobacter africanus</name>
    <dbReference type="NCBI Taxonomy" id="151894"/>
    <lineage>
        <taxon>Bacteria</taxon>
        <taxon>Pseudomonadati</taxon>
        <taxon>Bacteroidota</taxon>
        <taxon>Sphingobacteriia</taxon>
        <taxon>Sphingobacteriales</taxon>
        <taxon>Sphingobacteriaceae</taxon>
        <taxon>Pedobacter</taxon>
    </lineage>
</organism>
<dbReference type="EMBL" id="FWXT01000001">
    <property type="protein sequence ID" value="SMC54142.1"/>
    <property type="molecule type" value="Genomic_DNA"/>
</dbReference>
<dbReference type="AlphaFoldDB" id="A0A1W2A121"/>
<proteinExistence type="predicted"/>
<evidence type="ECO:0000313" key="2">
    <source>
        <dbReference type="EMBL" id="SMC54142.1"/>
    </source>
</evidence>
<reference evidence="3" key="1">
    <citation type="submission" date="2017-04" db="EMBL/GenBank/DDBJ databases">
        <authorList>
            <person name="Varghese N."/>
            <person name="Submissions S."/>
        </authorList>
    </citation>
    <scope>NUCLEOTIDE SEQUENCE [LARGE SCALE GENOMIC DNA]</scope>
    <source>
        <strain evidence="3">DSM 12126</strain>
    </source>
</reference>
<dbReference type="STRING" id="151894.SAMN04488524_1135"/>
<sequence>MKKAIFVATAFVLIASGVYASQNLTAAAPKAENVYTYYLENDCDNPISCSPEYTGPVCSELFEGSIVYNAPGCEPVHQTTSIIGRKQP</sequence>
<accession>A0A1W2A121</accession>